<keyword evidence="2" id="KW-1185">Reference proteome</keyword>
<sequence>MFEGDAIISVGTYLGKRLYYNGKIILYSYFLKNVDIRIIHGVKCSCKAREGE</sequence>
<organism evidence="1 2">
    <name type="scientific">Clostridium septicum</name>
    <dbReference type="NCBI Taxonomy" id="1504"/>
    <lineage>
        <taxon>Bacteria</taxon>
        <taxon>Bacillati</taxon>
        <taxon>Bacillota</taxon>
        <taxon>Clostridia</taxon>
        <taxon>Eubacteriales</taxon>
        <taxon>Clostridiaceae</taxon>
        <taxon>Clostridium</taxon>
    </lineage>
</organism>
<dbReference type="RefSeq" id="WP_162926015.1">
    <property type="nucleotide sequence ID" value="NZ_CP099799.1"/>
</dbReference>
<evidence type="ECO:0000313" key="1">
    <source>
        <dbReference type="EMBL" id="USS02332.1"/>
    </source>
</evidence>
<proteinExistence type="predicted"/>
<evidence type="ECO:0000313" key="2">
    <source>
        <dbReference type="Proteomes" id="UP001055437"/>
    </source>
</evidence>
<reference evidence="1" key="1">
    <citation type="submission" date="2022-06" db="EMBL/GenBank/DDBJ databases">
        <authorList>
            <person name="Holder M.E."/>
            <person name="Ajami N.J."/>
            <person name="Petrosino J.F."/>
        </authorList>
    </citation>
    <scope>NUCLEOTIDE SEQUENCE</scope>
    <source>
        <strain evidence="1">RMA 8861</strain>
    </source>
</reference>
<gene>
    <name evidence="1" type="ORF">NH397_07935</name>
</gene>
<protein>
    <submittedName>
        <fullName evidence="1">Uncharacterized protein</fullName>
    </submittedName>
</protein>
<dbReference type="Proteomes" id="UP001055437">
    <property type="component" value="Chromosome"/>
</dbReference>
<accession>A0ABY5B3E8</accession>
<dbReference type="EMBL" id="CP099799">
    <property type="protein sequence ID" value="USS02332.1"/>
    <property type="molecule type" value="Genomic_DNA"/>
</dbReference>
<name>A0ABY5B3E8_CLOSE</name>